<dbReference type="GO" id="GO:0009423">
    <property type="term" value="P:chorismate biosynthetic process"/>
    <property type="evidence" value="ECO:0007669"/>
    <property type="project" value="TreeGrafter"/>
</dbReference>
<dbReference type="EMBL" id="RBIN01000005">
    <property type="protein sequence ID" value="RKR03424.1"/>
    <property type="molecule type" value="Genomic_DNA"/>
</dbReference>
<feature type="domain" description="Shikimate dehydrogenase substrate binding N-terminal" evidence="6">
    <location>
        <begin position="6"/>
        <end position="91"/>
    </location>
</feature>
<dbReference type="SUPFAM" id="SSF53223">
    <property type="entry name" value="Aminoacid dehydrogenase-like, N-terminal domain"/>
    <property type="match status" value="1"/>
</dbReference>
<dbReference type="InterPro" id="IPR022893">
    <property type="entry name" value="Shikimate_DH_fam"/>
</dbReference>
<evidence type="ECO:0000259" key="6">
    <source>
        <dbReference type="Pfam" id="PF08501"/>
    </source>
</evidence>
<dbReference type="InterPro" id="IPR036291">
    <property type="entry name" value="NAD(P)-bd_dom_sf"/>
</dbReference>
<proteinExistence type="predicted"/>
<evidence type="ECO:0000259" key="5">
    <source>
        <dbReference type="Pfam" id="PF03435"/>
    </source>
</evidence>
<dbReference type="CDD" id="cd01065">
    <property type="entry name" value="NAD_bind_Shikimate_DH"/>
    <property type="match status" value="1"/>
</dbReference>
<dbReference type="InterPro" id="IPR046346">
    <property type="entry name" value="Aminoacid_DH-like_N_sf"/>
</dbReference>
<evidence type="ECO:0000256" key="4">
    <source>
        <dbReference type="ARBA" id="ARBA00023141"/>
    </source>
</evidence>
<dbReference type="Gene3D" id="3.40.50.10860">
    <property type="entry name" value="Leucine Dehydrogenase, chain A, domain 1"/>
    <property type="match status" value="1"/>
</dbReference>
<protein>
    <submittedName>
        <fullName evidence="7">Shikimate dehydrogenase</fullName>
    </submittedName>
</protein>
<dbReference type="GO" id="GO:0009073">
    <property type="term" value="P:aromatic amino acid family biosynthetic process"/>
    <property type="evidence" value="ECO:0007669"/>
    <property type="project" value="UniProtKB-KW"/>
</dbReference>
<accession>A0A420WWD3</accession>
<reference evidence="7 8" key="1">
    <citation type="submission" date="2018-10" db="EMBL/GenBank/DDBJ databases">
        <title>Genomic Encyclopedia of Type Strains, Phase IV (KMG-IV): sequencing the most valuable type-strain genomes for metagenomic binning, comparative biology and taxonomic classification.</title>
        <authorList>
            <person name="Goeker M."/>
        </authorList>
    </citation>
    <scope>NUCLEOTIDE SEQUENCE [LARGE SCALE GENOMIC DNA]</scope>
    <source>
        <strain evidence="7 8">DSM 23229</strain>
    </source>
</reference>
<dbReference type="GO" id="GO:0050661">
    <property type="term" value="F:NADP binding"/>
    <property type="evidence" value="ECO:0007669"/>
    <property type="project" value="TreeGrafter"/>
</dbReference>
<dbReference type="InterPro" id="IPR013708">
    <property type="entry name" value="Shikimate_DH-bd_N"/>
</dbReference>
<dbReference type="Pfam" id="PF08501">
    <property type="entry name" value="Shikimate_dh_N"/>
    <property type="match status" value="1"/>
</dbReference>
<evidence type="ECO:0000256" key="1">
    <source>
        <dbReference type="ARBA" id="ARBA00004871"/>
    </source>
</evidence>
<dbReference type="OrthoDB" id="9792692at2"/>
<comment type="pathway">
    <text evidence="1">Metabolic intermediate biosynthesis; chorismate biosynthesis; chorismate from D-erythrose 4-phosphate and phosphoenolpyruvate: step 4/7.</text>
</comment>
<dbReference type="Gene3D" id="3.40.50.720">
    <property type="entry name" value="NAD(P)-binding Rossmann-like Domain"/>
    <property type="match status" value="1"/>
</dbReference>
<feature type="domain" description="Saccharopine dehydrogenase NADP binding" evidence="5">
    <location>
        <begin position="124"/>
        <end position="191"/>
    </location>
</feature>
<dbReference type="InterPro" id="IPR005097">
    <property type="entry name" value="Sacchrp_dh_NADP-bd"/>
</dbReference>
<dbReference type="GO" id="GO:0005829">
    <property type="term" value="C:cytosol"/>
    <property type="evidence" value="ECO:0007669"/>
    <property type="project" value="TreeGrafter"/>
</dbReference>
<name>A0A420WWD3_9GAMM</name>
<dbReference type="SUPFAM" id="SSF51735">
    <property type="entry name" value="NAD(P)-binding Rossmann-fold domains"/>
    <property type="match status" value="1"/>
</dbReference>
<evidence type="ECO:0000313" key="7">
    <source>
        <dbReference type="EMBL" id="RKR03424.1"/>
    </source>
</evidence>
<comment type="caution">
    <text evidence="7">The sequence shown here is derived from an EMBL/GenBank/DDBJ whole genome shotgun (WGS) entry which is preliminary data.</text>
</comment>
<keyword evidence="4" id="KW-0057">Aromatic amino acid biosynthesis</keyword>
<dbReference type="Pfam" id="PF03435">
    <property type="entry name" value="Sacchrp_dh_NADP"/>
    <property type="match status" value="1"/>
</dbReference>
<keyword evidence="2" id="KW-0521">NADP</keyword>
<dbReference type="PANTHER" id="PTHR21089">
    <property type="entry name" value="SHIKIMATE DEHYDROGENASE"/>
    <property type="match status" value="1"/>
</dbReference>
<sequence>MIKLGLIGQGIRQSRSPDLHERLGRLVGQPVQYDIVEAGDQTDFSLSRQLDTLRAQGYRGTNITYPFKEQALNFADRVGEGARRVGATNTLIFEGDRISAENTDFTGFISAWRFSFADRQPDEVIQIGAGGVGRAVAHGLAQLGALSISIVDTDSARAHALADELGSVARVTPPDRVSAAIRRGNGLVNCSPVGHVDHPGCPIDPSDLHERLWIFDAVYTPPVTQLVQCAMDKQIDILSGVDLFLFQGVDAFKFFIGESRIKQDIDREIPELRRHYHSTSGF</sequence>
<dbReference type="PANTHER" id="PTHR21089:SF1">
    <property type="entry name" value="BIFUNCTIONAL 3-DEHYDROQUINATE DEHYDRATASE_SHIKIMATE DEHYDROGENASE, CHLOROPLASTIC"/>
    <property type="match status" value="1"/>
</dbReference>
<evidence type="ECO:0000313" key="8">
    <source>
        <dbReference type="Proteomes" id="UP000281975"/>
    </source>
</evidence>
<dbReference type="AlphaFoldDB" id="A0A420WWD3"/>
<gene>
    <name evidence="7" type="ORF">C7446_1949</name>
</gene>
<organism evidence="7 8">
    <name type="scientific">Kushneria sinocarnis</name>
    <dbReference type="NCBI Taxonomy" id="595502"/>
    <lineage>
        <taxon>Bacteria</taxon>
        <taxon>Pseudomonadati</taxon>
        <taxon>Pseudomonadota</taxon>
        <taxon>Gammaproteobacteria</taxon>
        <taxon>Oceanospirillales</taxon>
        <taxon>Halomonadaceae</taxon>
        <taxon>Kushneria</taxon>
    </lineage>
</organism>
<keyword evidence="3" id="KW-0560">Oxidoreductase</keyword>
<dbReference type="GO" id="GO:0019632">
    <property type="term" value="P:shikimate metabolic process"/>
    <property type="evidence" value="ECO:0007669"/>
    <property type="project" value="TreeGrafter"/>
</dbReference>
<dbReference type="Proteomes" id="UP000281975">
    <property type="component" value="Unassembled WGS sequence"/>
</dbReference>
<keyword evidence="8" id="KW-1185">Reference proteome</keyword>
<dbReference type="GO" id="GO:0004764">
    <property type="term" value="F:shikimate 3-dehydrogenase (NADP+) activity"/>
    <property type="evidence" value="ECO:0007669"/>
    <property type="project" value="InterPro"/>
</dbReference>
<evidence type="ECO:0000256" key="2">
    <source>
        <dbReference type="ARBA" id="ARBA00022857"/>
    </source>
</evidence>
<evidence type="ECO:0000256" key="3">
    <source>
        <dbReference type="ARBA" id="ARBA00023002"/>
    </source>
</evidence>
<keyword evidence="4" id="KW-0028">Amino-acid biosynthesis</keyword>
<dbReference type="RefSeq" id="WP_121172898.1">
    <property type="nucleotide sequence ID" value="NZ_RBIN01000005.1"/>
</dbReference>